<evidence type="ECO:0000256" key="1">
    <source>
        <dbReference type="ARBA" id="ARBA00008455"/>
    </source>
</evidence>
<dbReference type="InterPro" id="IPR013201">
    <property type="entry name" value="Prot_inhib_I29"/>
</dbReference>
<protein>
    <submittedName>
        <fullName evidence="10">Cathepsin L</fullName>
    </submittedName>
</protein>
<proteinExistence type="inferred from homology"/>
<dbReference type="InterPro" id="IPR039417">
    <property type="entry name" value="Peptidase_C1A_papain-like"/>
</dbReference>
<dbReference type="EMBL" id="SEYY01004108">
    <property type="protein sequence ID" value="KAB7503954.1"/>
    <property type="molecule type" value="Genomic_DNA"/>
</dbReference>
<evidence type="ECO:0000256" key="7">
    <source>
        <dbReference type="SAM" id="SignalP"/>
    </source>
</evidence>
<keyword evidence="7" id="KW-0732">Signal</keyword>
<reference evidence="10 11" key="1">
    <citation type="journal article" date="2019" name="PLoS Biol.">
        <title>Sex chromosomes control vertical transmission of feminizing Wolbachia symbionts in an isopod.</title>
        <authorList>
            <person name="Becking T."/>
            <person name="Chebbi M.A."/>
            <person name="Giraud I."/>
            <person name="Moumen B."/>
            <person name="Laverre T."/>
            <person name="Caubet Y."/>
            <person name="Peccoud J."/>
            <person name="Gilbert C."/>
            <person name="Cordaux R."/>
        </authorList>
    </citation>
    <scope>NUCLEOTIDE SEQUENCE [LARGE SCALE GENOMIC DNA]</scope>
    <source>
        <strain evidence="10">ANa2</strain>
        <tissue evidence="10">Whole body excluding digestive tract and cuticle</tissue>
    </source>
</reference>
<dbReference type="InterPro" id="IPR000668">
    <property type="entry name" value="Peptidase_C1A_C"/>
</dbReference>
<dbReference type="InterPro" id="IPR038765">
    <property type="entry name" value="Papain-like_cys_pep_sf"/>
</dbReference>
<evidence type="ECO:0000256" key="2">
    <source>
        <dbReference type="ARBA" id="ARBA00022670"/>
    </source>
</evidence>
<dbReference type="PROSITE" id="PS00639">
    <property type="entry name" value="THIOL_PROTEASE_HIS"/>
    <property type="match status" value="1"/>
</dbReference>
<evidence type="ECO:0000259" key="9">
    <source>
        <dbReference type="SMART" id="SM00848"/>
    </source>
</evidence>
<evidence type="ECO:0000256" key="6">
    <source>
        <dbReference type="ARBA" id="ARBA00023157"/>
    </source>
</evidence>
<comment type="similarity">
    <text evidence="1">Belongs to the peptidase C1 family.</text>
</comment>
<dbReference type="InterPro" id="IPR000169">
    <property type="entry name" value="Pept_cys_AS"/>
</dbReference>
<dbReference type="PROSITE" id="PS00640">
    <property type="entry name" value="THIOL_PROTEASE_ASN"/>
    <property type="match status" value="1"/>
</dbReference>
<dbReference type="SMART" id="SM00848">
    <property type="entry name" value="Inhibitor_I29"/>
    <property type="match status" value="1"/>
</dbReference>
<keyword evidence="4" id="KW-0788">Thiol protease</keyword>
<keyword evidence="5" id="KW-0865">Zymogen</keyword>
<evidence type="ECO:0000259" key="8">
    <source>
        <dbReference type="SMART" id="SM00645"/>
    </source>
</evidence>
<feature type="signal peptide" evidence="7">
    <location>
        <begin position="1"/>
        <end position="16"/>
    </location>
</feature>
<sequence length="323" mass="35457">MKGICLILVLVAYASALSTVDQEWENFKVKFNKQYADGEEARRHKIFLENKVLIAEHNKKFENGEVTFKMGINKFADMLVEETSYLRGYKRFGRTPKGASIFTPEEGAVYPDTVDWRDDGYVTGVKDQGQCGSCWSFSATGSLEGQNFAKTGNLVSLSEQNLVDCVPGSSCNGGWMVEAFAYVNNNGGIDTEESYPYTARNGECHYDPANVGGTCVGFEMVQPGSETDLLAAVATIGPISVAIDASYMSFQLYESGVYYEPRCSTTVLDHGVLAVGYGTYEGEAYWLVKNSWGASWGDEGYLKMARNRDNNCGIASEASYPLV</sequence>
<keyword evidence="11" id="KW-1185">Reference proteome</keyword>
<keyword evidence="2" id="KW-0645">Protease</keyword>
<evidence type="ECO:0000256" key="3">
    <source>
        <dbReference type="ARBA" id="ARBA00022801"/>
    </source>
</evidence>
<name>A0A5N5TBC5_9CRUS</name>
<dbReference type="PANTHER" id="PTHR12411">
    <property type="entry name" value="CYSTEINE PROTEASE FAMILY C1-RELATED"/>
    <property type="match status" value="1"/>
</dbReference>
<gene>
    <name evidence="10" type="primary">Cp1</name>
    <name evidence="10" type="ORF">Anas_06905</name>
</gene>
<dbReference type="InterPro" id="IPR025660">
    <property type="entry name" value="Pept_his_AS"/>
</dbReference>
<dbReference type="OrthoDB" id="6479863at2759"/>
<dbReference type="InterPro" id="IPR013128">
    <property type="entry name" value="Peptidase_C1A"/>
</dbReference>
<feature type="chain" id="PRO_5024394029" evidence="7">
    <location>
        <begin position="17"/>
        <end position="323"/>
    </location>
</feature>
<dbReference type="CDD" id="cd02248">
    <property type="entry name" value="Peptidase_C1A"/>
    <property type="match status" value="1"/>
</dbReference>
<evidence type="ECO:0000256" key="4">
    <source>
        <dbReference type="ARBA" id="ARBA00022807"/>
    </source>
</evidence>
<dbReference type="PRINTS" id="PR00705">
    <property type="entry name" value="PAPAIN"/>
</dbReference>
<dbReference type="GO" id="GO:0008234">
    <property type="term" value="F:cysteine-type peptidase activity"/>
    <property type="evidence" value="ECO:0007669"/>
    <property type="project" value="UniProtKB-KW"/>
</dbReference>
<feature type="domain" description="Peptidase C1A papain C-terminal" evidence="8">
    <location>
        <begin position="110"/>
        <end position="322"/>
    </location>
</feature>
<dbReference type="SUPFAM" id="SSF54001">
    <property type="entry name" value="Cysteine proteinases"/>
    <property type="match status" value="1"/>
</dbReference>
<dbReference type="InterPro" id="IPR025661">
    <property type="entry name" value="Pept_asp_AS"/>
</dbReference>
<dbReference type="SMART" id="SM00645">
    <property type="entry name" value="Pept_C1"/>
    <property type="match status" value="1"/>
</dbReference>
<dbReference type="Pfam" id="PF00112">
    <property type="entry name" value="Peptidase_C1"/>
    <property type="match status" value="1"/>
</dbReference>
<evidence type="ECO:0000256" key="5">
    <source>
        <dbReference type="ARBA" id="ARBA00023145"/>
    </source>
</evidence>
<accession>A0A5N5TBC5</accession>
<evidence type="ECO:0000313" key="11">
    <source>
        <dbReference type="Proteomes" id="UP000326759"/>
    </source>
</evidence>
<evidence type="ECO:0000313" key="10">
    <source>
        <dbReference type="EMBL" id="KAB7503954.1"/>
    </source>
</evidence>
<keyword evidence="3" id="KW-0378">Hydrolase</keyword>
<organism evidence="10 11">
    <name type="scientific">Armadillidium nasatum</name>
    <dbReference type="NCBI Taxonomy" id="96803"/>
    <lineage>
        <taxon>Eukaryota</taxon>
        <taxon>Metazoa</taxon>
        <taxon>Ecdysozoa</taxon>
        <taxon>Arthropoda</taxon>
        <taxon>Crustacea</taxon>
        <taxon>Multicrustacea</taxon>
        <taxon>Malacostraca</taxon>
        <taxon>Eumalacostraca</taxon>
        <taxon>Peracarida</taxon>
        <taxon>Isopoda</taxon>
        <taxon>Oniscidea</taxon>
        <taxon>Crinocheta</taxon>
        <taxon>Armadillidiidae</taxon>
        <taxon>Armadillidium</taxon>
    </lineage>
</organism>
<feature type="domain" description="Cathepsin propeptide inhibitor" evidence="9">
    <location>
        <begin position="24"/>
        <end position="83"/>
    </location>
</feature>
<comment type="caution">
    <text evidence="10">The sequence shown here is derived from an EMBL/GenBank/DDBJ whole genome shotgun (WGS) entry which is preliminary data.</text>
</comment>
<keyword evidence="6" id="KW-1015">Disulfide bond</keyword>
<dbReference type="Proteomes" id="UP000326759">
    <property type="component" value="Unassembled WGS sequence"/>
</dbReference>
<dbReference type="Pfam" id="PF08246">
    <property type="entry name" value="Inhibitor_I29"/>
    <property type="match status" value="1"/>
</dbReference>
<dbReference type="PROSITE" id="PS00139">
    <property type="entry name" value="THIOL_PROTEASE_CYS"/>
    <property type="match status" value="1"/>
</dbReference>
<dbReference type="Gene3D" id="3.90.70.10">
    <property type="entry name" value="Cysteine proteinases"/>
    <property type="match status" value="1"/>
</dbReference>
<dbReference type="AlphaFoldDB" id="A0A5N5TBC5"/>
<dbReference type="GO" id="GO:0006508">
    <property type="term" value="P:proteolysis"/>
    <property type="evidence" value="ECO:0007669"/>
    <property type="project" value="UniProtKB-KW"/>
</dbReference>
<dbReference type="FunFam" id="3.90.70.10:FF:000006">
    <property type="entry name" value="Cathepsin S"/>
    <property type="match status" value="1"/>
</dbReference>